<dbReference type="OrthoDB" id="4713913at2"/>
<dbReference type="RefSeq" id="WP_086537203.1">
    <property type="nucleotide sequence ID" value="NZ_NGFO01000031.1"/>
</dbReference>
<dbReference type="SUPFAM" id="SSF54427">
    <property type="entry name" value="NTF2-like"/>
    <property type="match status" value="1"/>
</dbReference>
<accession>A0A243Q5M6</accession>
<dbReference type="AlphaFoldDB" id="A0A243Q5M6"/>
<dbReference type="Proteomes" id="UP000194632">
    <property type="component" value="Unassembled WGS sequence"/>
</dbReference>
<organism evidence="2 3">
    <name type="scientific">Gordonia lacunae</name>
    <dbReference type="NCBI Taxonomy" id="417102"/>
    <lineage>
        <taxon>Bacteria</taxon>
        <taxon>Bacillati</taxon>
        <taxon>Actinomycetota</taxon>
        <taxon>Actinomycetes</taxon>
        <taxon>Mycobacteriales</taxon>
        <taxon>Gordoniaceae</taxon>
        <taxon>Gordonia</taxon>
    </lineage>
</organism>
<dbReference type="InterPro" id="IPR037401">
    <property type="entry name" value="SnoaL-like"/>
</dbReference>
<evidence type="ECO:0000313" key="2">
    <source>
        <dbReference type="EMBL" id="OUC76549.1"/>
    </source>
</evidence>
<dbReference type="Gene3D" id="3.10.450.50">
    <property type="match status" value="1"/>
</dbReference>
<sequence>METTESPTPPAAAAAEFTAAELDEAFAQFQRTVAEIAVSRDWDRYAELFTDDADYIEHALGTMRGREEIRTWIWRTMTSFPGSHMTGFPSLWHVIDAPTGRVICEVDNPMRDPGDSTHITATNITILTYAGDGRWSREEDVYNPMEFGRAAMRWCEKARELGTIDEPATAWMETTGVMFASRR</sequence>
<evidence type="ECO:0000259" key="1">
    <source>
        <dbReference type="Pfam" id="PF12680"/>
    </source>
</evidence>
<comment type="caution">
    <text evidence="2">The sequence shown here is derived from an EMBL/GenBank/DDBJ whole genome shotgun (WGS) entry which is preliminary data.</text>
</comment>
<evidence type="ECO:0000313" key="3">
    <source>
        <dbReference type="Proteomes" id="UP000194632"/>
    </source>
</evidence>
<dbReference type="InterPro" id="IPR032710">
    <property type="entry name" value="NTF2-like_dom_sf"/>
</dbReference>
<protein>
    <submittedName>
        <fullName evidence="2">Polyketide cyclase</fullName>
    </submittedName>
</protein>
<feature type="domain" description="SnoaL-like" evidence="1">
    <location>
        <begin position="37"/>
        <end position="137"/>
    </location>
</feature>
<keyword evidence="3" id="KW-1185">Reference proteome</keyword>
<dbReference type="STRING" id="417102.CA982_21355"/>
<dbReference type="Pfam" id="PF12680">
    <property type="entry name" value="SnoaL_2"/>
    <property type="match status" value="1"/>
</dbReference>
<proteinExistence type="predicted"/>
<gene>
    <name evidence="2" type="ORF">CA982_21355</name>
</gene>
<reference evidence="2 3" key="1">
    <citation type="submission" date="2017-05" db="EMBL/GenBank/DDBJ databases">
        <title>Biotechnological potential of actinobacteria isolated from South African environments.</title>
        <authorList>
            <person name="Le Roes-Hill M."/>
            <person name="Prins A."/>
            <person name="Durrell K.A."/>
        </authorList>
    </citation>
    <scope>NUCLEOTIDE SEQUENCE [LARGE SCALE GENOMIC DNA]</scope>
    <source>
        <strain evidence="2">BS2</strain>
    </source>
</reference>
<dbReference type="EMBL" id="NGFO01000031">
    <property type="protein sequence ID" value="OUC76549.1"/>
    <property type="molecule type" value="Genomic_DNA"/>
</dbReference>
<name>A0A243Q5M6_9ACTN</name>